<reference evidence="1" key="1">
    <citation type="submission" date="2022-07" db="EMBL/GenBank/DDBJ databases">
        <title>Complete Genome Sequence of the Radioresistant Bacterium Deinococcus aetherius ST0316, Isolated from the Air Dust collected in Lower Stratosphere above Japan.</title>
        <authorList>
            <person name="Satoh K."/>
            <person name="Hagiwara K."/>
            <person name="Katsumata K."/>
            <person name="Kubo A."/>
            <person name="Yokobori S."/>
            <person name="Yamagishi A."/>
            <person name="Oono Y."/>
            <person name="Narumi I."/>
        </authorList>
    </citation>
    <scope>NUCLEOTIDE SEQUENCE</scope>
    <source>
        <strain evidence="1">ST0316</strain>
        <plasmid evidence="1">pDAETH-2</plasmid>
    </source>
</reference>
<keyword evidence="2" id="KW-1185">Reference proteome</keyword>
<organism evidence="1 2">
    <name type="scientific">Deinococcus aetherius</name>
    <dbReference type="NCBI Taxonomy" id="200252"/>
    <lineage>
        <taxon>Bacteria</taxon>
        <taxon>Thermotogati</taxon>
        <taxon>Deinococcota</taxon>
        <taxon>Deinococci</taxon>
        <taxon>Deinococcales</taxon>
        <taxon>Deinococcaceae</taxon>
        <taxon>Deinococcus</taxon>
    </lineage>
</organism>
<gene>
    <name evidence="1" type="ORF">DAETH_40390</name>
</gene>
<dbReference type="RefSeq" id="WP_264778428.1">
    <property type="nucleotide sequence ID" value="NZ_AP026562.1"/>
</dbReference>
<keyword evidence="1" id="KW-0614">Plasmid</keyword>
<sequence length="75" mass="8314">MPGIAPPPQAAHRKLHDDPHFATITVGAGWQVRVGDRVLWRWQDPAEEVWEVTELLREAQPGSVVGLKVVARRAG</sequence>
<name>A0ABM8AJR6_9DEIO</name>
<proteinExistence type="predicted"/>
<evidence type="ECO:0000313" key="2">
    <source>
        <dbReference type="Proteomes" id="UP001064971"/>
    </source>
</evidence>
<dbReference type="Proteomes" id="UP001064971">
    <property type="component" value="Plasmid pDAETH-2"/>
</dbReference>
<dbReference type="EMBL" id="AP026562">
    <property type="protein sequence ID" value="BDP44070.1"/>
    <property type="molecule type" value="Genomic_DNA"/>
</dbReference>
<accession>A0ABM8AJR6</accession>
<protein>
    <submittedName>
        <fullName evidence="1">Uncharacterized protein</fullName>
    </submittedName>
</protein>
<geneLocation type="plasmid" evidence="1 2">
    <name>pDAETH-2</name>
</geneLocation>
<evidence type="ECO:0000313" key="1">
    <source>
        <dbReference type="EMBL" id="BDP44070.1"/>
    </source>
</evidence>